<dbReference type="RefSeq" id="WP_110342982.1">
    <property type="nucleotide sequence ID" value="NZ_MASU01000015.1"/>
</dbReference>
<protein>
    <submittedName>
        <fullName evidence="1">Uncharacterized protein</fullName>
    </submittedName>
</protein>
<reference evidence="1 2" key="1">
    <citation type="submission" date="2016-07" db="EMBL/GenBank/DDBJ databases">
        <title>Draft genome sequence of Prauserella sp. YIM 121212, isolated from alkaline soil.</title>
        <authorList>
            <person name="Ruckert C."/>
            <person name="Albersmeier A."/>
            <person name="Jiang C.-L."/>
            <person name="Jiang Y."/>
            <person name="Kalinowski J."/>
            <person name="Schneider O."/>
            <person name="Winkler A."/>
            <person name="Zotchev S.B."/>
        </authorList>
    </citation>
    <scope>NUCLEOTIDE SEQUENCE [LARGE SCALE GENOMIC DNA]</scope>
    <source>
        <strain evidence="1 2">YIM 121212</strain>
    </source>
</reference>
<keyword evidence="2" id="KW-1185">Reference proteome</keyword>
<dbReference type="Proteomes" id="UP000247892">
    <property type="component" value="Unassembled WGS sequence"/>
</dbReference>
<dbReference type="InterPro" id="IPR036527">
    <property type="entry name" value="SCP2_sterol-bd_dom_sf"/>
</dbReference>
<dbReference type="Gene3D" id="3.30.1050.10">
    <property type="entry name" value="SCP2 sterol-binding domain"/>
    <property type="match status" value="1"/>
</dbReference>
<dbReference type="AlphaFoldDB" id="A0A318LCQ3"/>
<dbReference type="EMBL" id="MASU01000015">
    <property type="protein sequence ID" value="PXY21553.1"/>
    <property type="molecule type" value="Genomic_DNA"/>
</dbReference>
<gene>
    <name evidence="1" type="ORF">BA062_32095</name>
</gene>
<proteinExistence type="predicted"/>
<name>A0A318LCQ3_9PSEU</name>
<organism evidence="1 2">
    <name type="scientific">Prauserella flavalba</name>
    <dbReference type="NCBI Taxonomy" id="1477506"/>
    <lineage>
        <taxon>Bacteria</taxon>
        <taxon>Bacillati</taxon>
        <taxon>Actinomycetota</taxon>
        <taxon>Actinomycetes</taxon>
        <taxon>Pseudonocardiales</taxon>
        <taxon>Pseudonocardiaceae</taxon>
        <taxon>Prauserella</taxon>
    </lineage>
</organism>
<sequence length="77" mass="8149">MGLAFTDSGEQVTVRVRHQVLVVTEGIANNGDAVVELTGADLAGTTSVTSKSGDPEAWPEPLGLLDREITGFNLHMR</sequence>
<comment type="caution">
    <text evidence="1">The sequence shown here is derived from an EMBL/GenBank/DDBJ whole genome shotgun (WGS) entry which is preliminary data.</text>
</comment>
<accession>A0A318LCQ3</accession>
<evidence type="ECO:0000313" key="1">
    <source>
        <dbReference type="EMBL" id="PXY21553.1"/>
    </source>
</evidence>
<evidence type="ECO:0000313" key="2">
    <source>
        <dbReference type="Proteomes" id="UP000247892"/>
    </source>
</evidence>